<reference evidence="2 3" key="1">
    <citation type="submission" date="2019-06" db="EMBL/GenBank/DDBJ databases">
        <title>Lysobacter alkalisoli sp. nov. isolated from saline soil.</title>
        <authorList>
            <person name="Sun J.-Q."/>
            <person name="Xu L."/>
        </authorList>
    </citation>
    <scope>NUCLEOTIDE SEQUENCE [LARGE SCALE GENOMIC DNA]</scope>
    <source>
        <strain evidence="2 3">JCM 31130</strain>
    </source>
</reference>
<dbReference type="InterPro" id="IPR007410">
    <property type="entry name" value="LpqE-like"/>
</dbReference>
<dbReference type="EMBL" id="VICE01000044">
    <property type="protein sequence ID" value="TQD48917.1"/>
    <property type="molecule type" value="Genomic_DNA"/>
</dbReference>
<evidence type="ECO:0000313" key="2">
    <source>
        <dbReference type="EMBL" id="TQD48917.1"/>
    </source>
</evidence>
<dbReference type="RefSeq" id="WP_141517632.1">
    <property type="nucleotide sequence ID" value="NZ_VICE01000044.1"/>
</dbReference>
<dbReference type="InterPro" id="IPR036182">
    <property type="entry name" value="PCuAC_sf"/>
</dbReference>
<comment type="caution">
    <text evidence="2">The sequence shown here is derived from an EMBL/GenBank/DDBJ whole genome shotgun (WGS) entry which is preliminary data.</text>
</comment>
<dbReference type="PROSITE" id="PS51257">
    <property type="entry name" value="PROKAR_LIPOPROTEIN"/>
    <property type="match status" value="1"/>
</dbReference>
<proteinExistence type="predicted"/>
<keyword evidence="1" id="KW-0732">Signal</keyword>
<feature type="chain" id="PRO_5021263465" evidence="1">
    <location>
        <begin position="21"/>
        <end position="182"/>
    </location>
</feature>
<dbReference type="SUPFAM" id="SSF110087">
    <property type="entry name" value="DR1885-like metal-binding protein"/>
    <property type="match status" value="1"/>
</dbReference>
<accession>A0A508AHL2</accession>
<evidence type="ECO:0000313" key="3">
    <source>
        <dbReference type="Proteomes" id="UP000318212"/>
    </source>
</evidence>
<dbReference type="Pfam" id="PF04314">
    <property type="entry name" value="PCuAC"/>
    <property type="match status" value="1"/>
</dbReference>
<feature type="signal peptide" evidence="1">
    <location>
        <begin position="1"/>
        <end position="20"/>
    </location>
</feature>
<organism evidence="2 3">
    <name type="scientific">Marilutibacter aestuarii</name>
    <dbReference type="NCBI Taxonomy" id="1706195"/>
    <lineage>
        <taxon>Bacteria</taxon>
        <taxon>Pseudomonadati</taxon>
        <taxon>Pseudomonadota</taxon>
        <taxon>Gammaproteobacteria</taxon>
        <taxon>Lysobacterales</taxon>
        <taxon>Lysobacteraceae</taxon>
        <taxon>Marilutibacter</taxon>
    </lineage>
</organism>
<dbReference type="InterPro" id="IPR058248">
    <property type="entry name" value="Lxx211020-like"/>
</dbReference>
<keyword evidence="3" id="KW-1185">Reference proteome</keyword>
<dbReference type="OrthoDB" id="9796962at2"/>
<dbReference type="AlphaFoldDB" id="A0A508AHL2"/>
<name>A0A508AHL2_9GAMM</name>
<dbReference type="PANTHER" id="PTHR36302:SF1">
    <property type="entry name" value="COPPER CHAPERONE PCU(A)C"/>
    <property type="match status" value="1"/>
</dbReference>
<dbReference type="Gene3D" id="2.60.40.1890">
    <property type="entry name" value="PCu(A)C copper chaperone"/>
    <property type="match status" value="1"/>
</dbReference>
<protein>
    <submittedName>
        <fullName evidence="2">Copper chaperone PCu(A)C</fullName>
    </submittedName>
</protein>
<dbReference type="Proteomes" id="UP000318212">
    <property type="component" value="Unassembled WGS sequence"/>
</dbReference>
<gene>
    <name evidence="2" type="ORF">FKV25_04645</name>
</gene>
<evidence type="ECO:0000256" key="1">
    <source>
        <dbReference type="SAM" id="SignalP"/>
    </source>
</evidence>
<dbReference type="PANTHER" id="PTHR36302">
    <property type="entry name" value="BLR7088 PROTEIN"/>
    <property type="match status" value="1"/>
</dbReference>
<sequence>MKTPFFAASLLSALLLAACAAPQAPTAEVDATTDARPAPAPADQGITVSAAWSRAMPPGARVGGGFMTIRNRGDRDDRLVSLSSPAADSVDVHEMREVDGMMQMRPLTDGLVIPAGGEVVLEPGGYHLMFMQPVQPFVEGDAIDVTLVFEHAGERQVAFEVLGLGATAPEAGEGAATEHAGH</sequence>